<dbReference type="EMBL" id="LWMH01000002">
    <property type="protein sequence ID" value="KZS44640.1"/>
    <property type="molecule type" value="Genomic_DNA"/>
</dbReference>
<dbReference type="Gene3D" id="3.40.1000.10">
    <property type="entry name" value="Mog1/PsbP, alpha/beta/alpha sandwich"/>
    <property type="match status" value="1"/>
</dbReference>
<keyword evidence="3" id="KW-1185">Reference proteome</keyword>
<keyword evidence="1" id="KW-0732">Signal</keyword>
<gene>
    <name evidence="2" type="ORF">AWU65_31875</name>
</gene>
<sequence>MKSTVKSTIFILFLLALLTACGAEEDTTGTSSVPAPAENEVVNNTVSASTEAKEETQLFTGESFSFSYPSSWKDADLNIPQVVAAFVNPNPKGGFVDNLNLIIEESSATPEEAANLSAQGLSNGDGVELIQNYKKLNYVDVPEKAAGILEAEYTHGELNQQVVLTQYFVSNGNALYTLSTSYSKTSYDNGGKATIQNILDSFKITESAMNSIDTSANADSSLEGFTEENIFAEMMAYIIPTEIEDGALDEKTYNYIIQHHQLFPAVTPEDQKSAKAEVDPTITSRHLLKNLNPYLDKMMEVSGYVIDITEEELDGGITIAEIHIIDDNDNSIVGFYANSTGDILEDDYVTLRGVPATYYSFDNISGGTTISILLGVSTIDKVE</sequence>
<dbReference type="AlphaFoldDB" id="A0A163FYZ6"/>
<comment type="caution">
    <text evidence="2">The sequence shown here is derived from an EMBL/GenBank/DDBJ whole genome shotgun (WGS) entry which is preliminary data.</text>
</comment>
<dbReference type="OrthoDB" id="2467186at2"/>
<dbReference type="GeneID" id="97553599"/>
<evidence type="ECO:0000313" key="3">
    <source>
        <dbReference type="Proteomes" id="UP000076796"/>
    </source>
</evidence>
<dbReference type="RefSeq" id="WP_063480501.1">
    <property type="nucleotide sequence ID" value="NZ_CP147845.1"/>
</dbReference>
<reference evidence="2" key="1">
    <citation type="journal article" date="2016" name="Genome Announc.">
        <title>Draft genomes of two strains of Paenibacillus glucanolyticus with capability to degrade lignocellulose.</title>
        <authorList>
            <person name="Mathews S.L."/>
            <person name="Pawlak J."/>
            <person name="Grunden A.M."/>
        </authorList>
    </citation>
    <scope>NUCLEOTIDE SEQUENCE [LARGE SCALE GENOMIC DNA]</scope>
    <source>
        <strain evidence="2">SLM1</strain>
    </source>
</reference>
<name>A0A163FYZ6_9BACL</name>
<accession>A0A163FYZ6</accession>
<evidence type="ECO:0008006" key="4">
    <source>
        <dbReference type="Google" id="ProtNLM"/>
    </source>
</evidence>
<evidence type="ECO:0000256" key="1">
    <source>
        <dbReference type="SAM" id="SignalP"/>
    </source>
</evidence>
<proteinExistence type="predicted"/>
<dbReference type="PROSITE" id="PS51257">
    <property type="entry name" value="PROKAR_LIPOPROTEIN"/>
    <property type="match status" value="1"/>
</dbReference>
<organism evidence="2 3">
    <name type="scientific">Paenibacillus glucanolyticus</name>
    <dbReference type="NCBI Taxonomy" id="59843"/>
    <lineage>
        <taxon>Bacteria</taxon>
        <taxon>Bacillati</taxon>
        <taxon>Bacillota</taxon>
        <taxon>Bacilli</taxon>
        <taxon>Bacillales</taxon>
        <taxon>Paenibacillaceae</taxon>
        <taxon>Paenibacillus</taxon>
    </lineage>
</organism>
<dbReference type="Proteomes" id="UP000076796">
    <property type="component" value="Unassembled WGS sequence"/>
</dbReference>
<evidence type="ECO:0000313" key="2">
    <source>
        <dbReference type="EMBL" id="KZS44640.1"/>
    </source>
</evidence>
<protein>
    <recommendedName>
        <fullName evidence="4">PsbP C-terminal domain-containing protein</fullName>
    </recommendedName>
</protein>
<feature type="chain" id="PRO_5007842763" description="PsbP C-terminal domain-containing protein" evidence="1">
    <location>
        <begin position="23"/>
        <end position="383"/>
    </location>
</feature>
<feature type="signal peptide" evidence="1">
    <location>
        <begin position="1"/>
        <end position="22"/>
    </location>
</feature>